<keyword evidence="2" id="KW-1133">Transmembrane helix</keyword>
<evidence type="ECO:0000256" key="2">
    <source>
        <dbReference type="SAM" id="Phobius"/>
    </source>
</evidence>
<keyword evidence="2" id="KW-0472">Membrane</keyword>
<organism evidence="3 4">
    <name type="scientific">Apiospora phragmitis</name>
    <dbReference type="NCBI Taxonomy" id="2905665"/>
    <lineage>
        <taxon>Eukaryota</taxon>
        <taxon>Fungi</taxon>
        <taxon>Dikarya</taxon>
        <taxon>Ascomycota</taxon>
        <taxon>Pezizomycotina</taxon>
        <taxon>Sordariomycetes</taxon>
        <taxon>Xylariomycetidae</taxon>
        <taxon>Amphisphaeriales</taxon>
        <taxon>Apiosporaceae</taxon>
        <taxon>Apiospora</taxon>
    </lineage>
</organism>
<dbReference type="EMBL" id="JAQQWL010000006">
    <property type="protein sequence ID" value="KAK8069061.1"/>
    <property type="molecule type" value="Genomic_DNA"/>
</dbReference>
<dbReference type="RefSeq" id="XP_066716355.1">
    <property type="nucleotide sequence ID" value="XM_066857086.1"/>
</dbReference>
<feature type="compositionally biased region" description="Low complexity" evidence="1">
    <location>
        <begin position="141"/>
        <end position="152"/>
    </location>
</feature>
<sequence>MAPLIPRMHLFEISDQPWFPSYLRALVQEGLHHAWTTSLPIIQPQGSPASLVARTLQQVLGRRNVSRYTYIDFCAGAGGPTPFIERALNASLARQQQQQREQSDSSETENGCAPDSHSDPKSSHSYAAVASTSSSEKKQHQSSSNGNSSNSTTSAVNFVMTDLYPHPKAWAASASKSQHLTYEPEPVDASNAPAALIDRYKQGGGNQPGGRIFRLFNLAFHHFDDGLARAILKNTVETSDAIGIFEMQDRSFSSVVTCALFGLFVPLVAPVVYWWAPWHLFWVYIIPIVPFVLVFDGLVSSLRTRTPEEVEVMFRTCGADTTNWDIKSGQECFMWPTGYLSWTMCIKKHKGDE</sequence>
<evidence type="ECO:0000256" key="1">
    <source>
        <dbReference type="SAM" id="MobiDB-lite"/>
    </source>
</evidence>
<gene>
    <name evidence="3" type="ORF">PG994_005677</name>
</gene>
<dbReference type="GeneID" id="92090149"/>
<feature type="region of interest" description="Disordered" evidence="1">
    <location>
        <begin position="91"/>
        <end position="152"/>
    </location>
</feature>
<reference evidence="3 4" key="1">
    <citation type="submission" date="2023-01" db="EMBL/GenBank/DDBJ databases">
        <title>Analysis of 21 Apiospora genomes using comparative genomics revels a genus with tremendous synthesis potential of carbohydrate active enzymes and secondary metabolites.</title>
        <authorList>
            <person name="Sorensen T."/>
        </authorList>
    </citation>
    <scope>NUCLEOTIDE SEQUENCE [LARGE SCALE GENOMIC DNA]</scope>
    <source>
        <strain evidence="3 4">CBS 135458</strain>
    </source>
</reference>
<name>A0ABR1VCW9_9PEZI</name>
<protein>
    <submittedName>
        <fullName evidence="3">Uncharacterized protein</fullName>
    </submittedName>
</protein>
<proteinExistence type="predicted"/>
<keyword evidence="4" id="KW-1185">Reference proteome</keyword>
<dbReference type="Proteomes" id="UP001480595">
    <property type="component" value="Unassembled WGS sequence"/>
</dbReference>
<evidence type="ECO:0000313" key="3">
    <source>
        <dbReference type="EMBL" id="KAK8069061.1"/>
    </source>
</evidence>
<comment type="caution">
    <text evidence="3">The sequence shown here is derived from an EMBL/GenBank/DDBJ whole genome shotgun (WGS) entry which is preliminary data.</text>
</comment>
<evidence type="ECO:0000313" key="4">
    <source>
        <dbReference type="Proteomes" id="UP001480595"/>
    </source>
</evidence>
<accession>A0ABR1VCW9</accession>
<keyword evidence="2" id="KW-0812">Transmembrane</keyword>
<feature type="transmembrane region" description="Helical" evidence="2">
    <location>
        <begin position="252"/>
        <end position="275"/>
    </location>
</feature>
<feature type="transmembrane region" description="Helical" evidence="2">
    <location>
        <begin position="281"/>
        <end position="299"/>
    </location>
</feature>